<proteinExistence type="predicted"/>
<protein>
    <recommendedName>
        <fullName evidence="3">Transposase</fullName>
    </recommendedName>
</protein>
<dbReference type="Proteomes" id="UP000298111">
    <property type="component" value="Unassembled WGS sequence"/>
</dbReference>
<evidence type="ECO:0000313" key="2">
    <source>
        <dbReference type="Proteomes" id="UP000298111"/>
    </source>
</evidence>
<dbReference type="AlphaFoldDB" id="A0A8H1L6D6"/>
<reference evidence="1 2" key="1">
    <citation type="submission" date="2018-10" db="EMBL/GenBank/DDBJ databases">
        <title>Isolation of pseudouridimycin from Streptomyces albus DSM 40763.</title>
        <authorList>
            <person name="Rosenqvist P."/>
            <person name="Metsae-Ketelae M."/>
            <person name="Virta P."/>
        </authorList>
    </citation>
    <scope>NUCLEOTIDE SEQUENCE [LARGE SCALE GENOMIC DNA]</scope>
    <source>
        <strain evidence="1 2">DSM 40763</strain>
    </source>
</reference>
<sequence length="127" mass="13822">MGDIARYSLLLARARRASALSLGRYVRHVAERVPAARKTERIKNVLSACAEVNRAQRRTRWRPSGALRPCGGDPDLLDRVELLGVVLAARAEVIRRGSCSGCGERVRRPGGVVTLPARAPEFVVLPG</sequence>
<evidence type="ECO:0008006" key="3">
    <source>
        <dbReference type="Google" id="ProtNLM"/>
    </source>
</evidence>
<gene>
    <name evidence="1" type="ORF">D8771_25015</name>
</gene>
<organism evidence="1 2">
    <name type="scientific">Streptomyces albus</name>
    <dbReference type="NCBI Taxonomy" id="1888"/>
    <lineage>
        <taxon>Bacteria</taxon>
        <taxon>Bacillati</taxon>
        <taxon>Actinomycetota</taxon>
        <taxon>Actinomycetes</taxon>
        <taxon>Kitasatosporales</taxon>
        <taxon>Streptomycetaceae</taxon>
        <taxon>Streptomyces</taxon>
    </lineage>
</organism>
<accession>A0A8H1L6D6</accession>
<dbReference type="EMBL" id="RCIY01000087">
    <property type="protein sequence ID" value="TGG78463.1"/>
    <property type="molecule type" value="Genomic_DNA"/>
</dbReference>
<evidence type="ECO:0000313" key="1">
    <source>
        <dbReference type="EMBL" id="TGG78463.1"/>
    </source>
</evidence>
<comment type="caution">
    <text evidence="1">The sequence shown here is derived from an EMBL/GenBank/DDBJ whole genome shotgun (WGS) entry which is preliminary data.</text>
</comment>
<name>A0A8H1L6D6_9ACTN</name>